<evidence type="ECO:0000256" key="6">
    <source>
        <dbReference type="RuleBase" id="RU361264"/>
    </source>
</evidence>
<accession>A0A0D2X1M4</accession>
<dbReference type="GO" id="GO:0000139">
    <property type="term" value="C:Golgi membrane"/>
    <property type="evidence" value="ECO:0007669"/>
    <property type="project" value="UniProtKB-SubCell"/>
</dbReference>
<feature type="domain" description="Yip1" evidence="7">
    <location>
        <begin position="52"/>
        <end position="202"/>
    </location>
</feature>
<evidence type="ECO:0000256" key="3">
    <source>
        <dbReference type="ARBA" id="ARBA00022692"/>
    </source>
</evidence>
<dbReference type="FunCoup" id="A0A0D2X1M4">
    <property type="interactions" value="230"/>
</dbReference>
<dbReference type="PhylomeDB" id="A0A0D2X1M4"/>
<comment type="similarity">
    <text evidence="2 6">Belongs to the YIP1 family.</text>
</comment>
<evidence type="ECO:0000256" key="5">
    <source>
        <dbReference type="ARBA" id="ARBA00023136"/>
    </source>
</evidence>
<evidence type="ECO:0000313" key="8">
    <source>
        <dbReference type="EMBL" id="KJE91064.1"/>
    </source>
</evidence>
<proteinExistence type="inferred from homology"/>
<dbReference type="InParanoid" id="A0A0D2X1M4"/>
<feature type="transmembrane region" description="Helical" evidence="6">
    <location>
        <begin position="123"/>
        <end position="147"/>
    </location>
</feature>
<evidence type="ECO:0000256" key="2">
    <source>
        <dbReference type="ARBA" id="ARBA00010596"/>
    </source>
</evidence>
<feature type="transmembrane region" description="Helical" evidence="6">
    <location>
        <begin position="188"/>
        <end position="205"/>
    </location>
</feature>
<feature type="transmembrane region" description="Helical" evidence="6">
    <location>
        <begin position="159"/>
        <end position="176"/>
    </location>
</feature>
<dbReference type="AlphaFoldDB" id="A0A0D2X1M4"/>
<dbReference type="InterPro" id="IPR006977">
    <property type="entry name" value="Yip1_dom"/>
</dbReference>
<evidence type="ECO:0000259" key="7">
    <source>
        <dbReference type="Pfam" id="PF04893"/>
    </source>
</evidence>
<dbReference type="Proteomes" id="UP000008743">
    <property type="component" value="Unassembled WGS sequence"/>
</dbReference>
<dbReference type="OrthoDB" id="411251at2759"/>
<dbReference type="STRING" id="595528.A0A0D2X1M4"/>
<dbReference type="GO" id="GO:0005802">
    <property type="term" value="C:trans-Golgi network"/>
    <property type="evidence" value="ECO:0007669"/>
    <property type="project" value="TreeGrafter"/>
</dbReference>
<comment type="caution">
    <text evidence="6">Lacks conserved residue(s) required for the propagation of feature annotation.</text>
</comment>
<evidence type="ECO:0000256" key="4">
    <source>
        <dbReference type="ARBA" id="ARBA00022989"/>
    </source>
</evidence>
<reference evidence="9" key="1">
    <citation type="submission" date="2011-02" db="EMBL/GenBank/DDBJ databases">
        <title>The Genome Sequence of Capsaspora owczarzaki ATCC 30864.</title>
        <authorList>
            <person name="Russ C."/>
            <person name="Cuomo C."/>
            <person name="Burger G."/>
            <person name="Gray M.W."/>
            <person name="Holland P.W.H."/>
            <person name="King N."/>
            <person name="Lang F.B.F."/>
            <person name="Roger A.J."/>
            <person name="Ruiz-Trillo I."/>
            <person name="Young S.K."/>
            <person name="Zeng Q."/>
            <person name="Gargeya S."/>
            <person name="Alvarado L."/>
            <person name="Berlin A."/>
            <person name="Chapman S.B."/>
            <person name="Chen Z."/>
            <person name="Freedman E."/>
            <person name="Gellesch M."/>
            <person name="Goldberg J."/>
            <person name="Griggs A."/>
            <person name="Gujja S."/>
            <person name="Heilman E."/>
            <person name="Heiman D."/>
            <person name="Howarth C."/>
            <person name="Mehta T."/>
            <person name="Neiman D."/>
            <person name="Pearson M."/>
            <person name="Roberts A."/>
            <person name="Saif S."/>
            <person name="Shea T."/>
            <person name="Shenoy N."/>
            <person name="Sisk P."/>
            <person name="Stolte C."/>
            <person name="Sykes S."/>
            <person name="White J."/>
            <person name="Yandava C."/>
            <person name="Haas B."/>
            <person name="Nusbaum C."/>
            <person name="Birren B."/>
        </authorList>
    </citation>
    <scope>NUCLEOTIDE SEQUENCE</scope>
    <source>
        <strain evidence="9">ATCC 30864</strain>
    </source>
</reference>
<dbReference type="InterPro" id="IPR045231">
    <property type="entry name" value="Yip1/4-like"/>
</dbReference>
<dbReference type="GO" id="GO:0006888">
    <property type="term" value="P:endoplasmic reticulum to Golgi vesicle-mediated transport"/>
    <property type="evidence" value="ECO:0007669"/>
    <property type="project" value="InterPro"/>
</dbReference>
<keyword evidence="9" id="KW-1185">Reference proteome</keyword>
<evidence type="ECO:0000256" key="1">
    <source>
        <dbReference type="ARBA" id="ARBA00004141"/>
    </source>
</evidence>
<dbReference type="EMBL" id="KE346362">
    <property type="protein sequence ID" value="KJE91064.1"/>
    <property type="molecule type" value="Genomic_DNA"/>
</dbReference>
<dbReference type="Pfam" id="PF04893">
    <property type="entry name" value="Yip1"/>
    <property type="match status" value="1"/>
</dbReference>
<protein>
    <recommendedName>
        <fullName evidence="6">Protein YIPF</fullName>
    </recommendedName>
</protein>
<dbReference type="PANTHER" id="PTHR21236">
    <property type="entry name" value="GOLGI MEMBRANE PROTEIN YIP1"/>
    <property type="match status" value="1"/>
</dbReference>
<keyword evidence="3 6" id="KW-0812">Transmembrane</keyword>
<feature type="transmembrane region" description="Helical" evidence="6">
    <location>
        <begin position="93"/>
        <end position="111"/>
    </location>
</feature>
<sequence length="210" mass="23106">MWGGCVCVCVHGTGGREAMELALHYALNHAPGTHAALGLLYQHQVFEKFFMVLIPRLNNKRILHDWDLWGPLILCVTLAMMLRDTARDDQKSLVFSGVFVIVWCGAAVVTLNSKLLGGTLSFFQSVCVLGYCLLPLVAGTLIIRTLALMSLASVPVRSVVVLLGLAWALFASMGFLGDSQPVNRKALAVYPMFLFYFVISWLIFVQPVSD</sequence>
<keyword evidence="5 6" id="KW-0472">Membrane</keyword>
<comment type="subcellular location">
    <subcellularLocation>
        <location evidence="6">Golgi apparatus membrane</location>
        <topology evidence="6">Multi-pass membrane protein</topology>
    </subcellularLocation>
    <subcellularLocation>
        <location evidence="1">Membrane</location>
        <topology evidence="1">Multi-pass membrane protein</topology>
    </subcellularLocation>
</comment>
<keyword evidence="4 6" id="KW-1133">Transmembrane helix</keyword>
<gene>
    <name evidence="8" type="ORF">CAOG_002259</name>
</gene>
<evidence type="ECO:0000313" key="9">
    <source>
        <dbReference type="Proteomes" id="UP000008743"/>
    </source>
</evidence>
<name>A0A0D2X1M4_CAPO3</name>
<dbReference type="PANTHER" id="PTHR21236:SF1">
    <property type="entry name" value="PROTEIN YIPF6"/>
    <property type="match status" value="1"/>
</dbReference>
<organism evidence="8 9">
    <name type="scientific">Capsaspora owczarzaki (strain ATCC 30864)</name>
    <dbReference type="NCBI Taxonomy" id="595528"/>
    <lineage>
        <taxon>Eukaryota</taxon>
        <taxon>Filasterea</taxon>
        <taxon>Capsaspora</taxon>
    </lineage>
</organism>